<organism evidence="1 2">
    <name type="scientific">Xanthomonas citri pv. citri</name>
    <dbReference type="NCBI Taxonomy" id="611301"/>
    <lineage>
        <taxon>Bacteria</taxon>
        <taxon>Pseudomonadati</taxon>
        <taxon>Pseudomonadota</taxon>
        <taxon>Gammaproteobacteria</taxon>
        <taxon>Lysobacterales</taxon>
        <taxon>Lysobacteraceae</taxon>
        <taxon>Xanthomonas</taxon>
    </lineage>
</organism>
<name>A0A0U5FPP9_XANCI</name>
<evidence type="ECO:0000313" key="2">
    <source>
        <dbReference type="Proteomes" id="UP000052230"/>
    </source>
</evidence>
<protein>
    <submittedName>
        <fullName evidence="1">Uncharacterized protein</fullName>
    </submittedName>
</protein>
<dbReference type="EMBL" id="CCXZ01000189">
    <property type="protein sequence ID" value="CEG19103.1"/>
    <property type="molecule type" value="Genomic_DNA"/>
</dbReference>
<comment type="caution">
    <text evidence="1">The sequence shown here is derived from an EMBL/GenBank/DDBJ whole genome shotgun (WGS) entry which is preliminary data.</text>
</comment>
<evidence type="ECO:0000313" key="1">
    <source>
        <dbReference type="EMBL" id="CEG19103.1"/>
    </source>
</evidence>
<reference evidence="1 2" key="1">
    <citation type="submission" date="2014-09" db="EMBL/GenBank/DDBJ databases">
        <authorList>
            <person name="Regsiter A."/>
        </authorList>
    </citation>
    <scope>NUCLEOTIDE SEQUENCE [LARGE SCALE GENOMIC DNA]</scope>
</reference>
<keyword evidence="2" id="KW-1185">Reference proteome</keyword>
<accession>A0A0U5FPP9</accession>
<dbReference type="Proteomes" id="UP000052230">
    <property type="component" value="Unassembled WGS sequence"/>
</dbReference>
<gene>
    <name evidence="1" type="ORF">XAC3562_900043</name>
</gene>
<proteinExistence type="predicted"/>
<dbReference type="AlphaFoldDB" id="A0A0U5FPP9"/>
<sequence length="79" mass="8424">MPRNCVSPNDTCSTRAGAFNGVQFRRYIQDRTVPQALAFSGDSYALTVGGIGAARKRGFSRLRTLSIVVLSAASSRPSS</sequence>